<dbReference type="InterPro" id="IPR000477">
    <property type="entry name" value="RT_dom"/>
</dbReference>
<dbReference type="GeneID" id="42369831"/>
<dbReference type="Gene3D" id="1.10.30.50">
    <property type="match status" value="1"/>
</dbReference>
<dbReference type="InterPro" id="IPR002711">
    <property type="entry name" value="HNH"/>
</dbReference>
<dbReference type="AlphaFoldDB" id="A0A5P9NVZ4"/>
<dbReference type="GO" id="GO:0003676">
    <property type="term" value="F:nucleic acid binding"/>
    <property type="evidence" value="ECO:0007669"/>
    <property type="project" value="InterPro"/>
</dbReference>
<reference evidence="2" key="1">
    <citation type="submission" date="2019-10" db="EMBL/GenBank/DDBJ databases">
        <title>Complete mitogenome of the streptophyte green alga Coleochaete scutata (Coleochaetophyceae).</title>
        <authorList>
            <person name="Turmel M."/>
            <person name="Otis C."/>
            <person name="Lemieux C."/>
        </authorList>
    </citation>
    <scope>NUCLEOTIDE SEQUENCE</scope>
</reference>
<proteinExistence type="predicted"/>
<dbReference type="GO" id="GO:0008270">
    <property type="term" value="F:zinc ion binding"/>
    <property type="evidence" value="ECO:0007669"/>
    <property type="project" value="InterPro"/>
</dbReference>
<keyword evidence="2" id="KW-0496">Mitochondrion</keyword>
<dbReference type="SMART" id="SM00507">
    <property type="entry name" value="HNHc"/>
    <property type="match status" value="1"/>
</dbReference>
<dbReference type="Pfam" id="PF00078">
    <property type="entry name" value="RVT_1"/>
    <property type="match status" value="1"/>
</dbReference>
<dbReference type="EMBL" id="MN613583">
    <property type="protein sequence ID" value="QFU80130.1"/>
    <property type="molecule type" value="Genomic_DNA"/>
</dbReference>
<dbReference type="InterPro" id="IPR043502">
    <property type="entry name" value="DNA/RNA_pol_sf"/>
</dbReference>
<dbReference type="PANTHER" id="PTHR34047">
    <property type="entry name" value="NUCLEAR INTRON MATURASE 1, MITOCHONDRIAL-RELATED"/>
    <property type="match status" value="1"/>
</dbReference>
<gene>
    <name evidence="2" type="primary">orf850</name>
</gene>
<organism evidence="2">
    <name type="scientific">Coleochaete scutata</name>
    <dbReference type="NCBI Taxonomy" id="3125"/>
    <lineage>
        <taxon>Eukaryota</taxon>
        <taxon>Viridiplantae</taxon>
        <taxon>Streptophyta</taxon>
        <taxon>Coleochaetophyceae</taxon>
        <taxon>Coleochaetales</taxon>
        <taxon>Coleochaetaceae</taxon>
        <taxon>Coleochaete</taxon>
    </lineage>
</organism>
<geneLocation type="mitochondrion" evidence="2"/>
<dbReference type="InterPro" id="IPR030931">
    <property type="entry name" value="Group_II_RT_mat"/>
</dbReference>
<dbReference type="SUPFAM" id="SSF56672">
    <property type="entry name" value="DNA/RNA polymerases"/>
    <property type="match status" value="1"/>
</dbReference>
<sequence>MLRDEAEFCQRTDLSNPSCAERSDSLAVIQSLARAKYYMKVGSAIVVFPQLQTLRGHEDGKTRNRLSSVDPLLLPHTGTNSIFTQGYVSPCFCNATLNAINRQSGNLVKTVEVNQFTPQSPEIQDLVSSEHLRCLETVLNLSSTLPLSKLRLDMRDWYGGKIAEKANALSNVKDRGATCAKEIETTSDCSSVKAPASSKMMRSPSELSDSSFRLIPLHRSLWPNSVLSMRATDFRKINIRCQRIHESSLATMKSETKLLWPTLTRLKKIADKVYAEQLKLVELAKKYGKDHPRILRLQETLALSLDFRTYSVHKVMRNSGASTPGIDGITLNTPEEKALMIEKLREILSSKEYKASPARRVFIAKPNGKKRPLGIPTIKDRCLQQIIKLVLEPLVEMNSDLHSYGFRKYRSAKNAIGAVRVALRKNMQEKHILDADIEGFFDNINHQWLIKNTPLPKKHKDLLSQWLKARSIYKEEWTETITGTPQGGIISPILANLTLDGLEKAVDDSLNRLTKNKERRIFRKRKDGTKFKIALKIKVVRFADDFIIIARSKHILKKYVLPTVKEFLLERGLTLSKTRIVNVQTDPLNLLGYTFRYRDKWKVGEKFYKSQIDNAGIAVFPQKDRLKTITTKLRTIIRSSLNLTAYQLIANINPIIRGWSNYFNLGNSARYRDHLRQALYRLCWKWAQNKHPRWGKKAIARTYFKSHIIFKNTTWVFHGTTLKPSRYLTQGRASGKKIYLVDPTNIVSSVCATKFNIPNALLNVHAFHKDHLKIVEFISKASLLSIGKHESYKAKLLKRQKGMCAACNKIIDIGETNIHHVVPISEGGSATKLTNMILIHPWCHKEIHFA</sequence>
<dbReference type="InterPro" id="IPR051083">
    <property type="entry name" value="GrpII_Intron_Splice-Mob/Def"/>
</dbReference>
<dbReference type="PANTHER" id="PTHR34047:SF8">
    <property type="entry name" value="PROTEIN YKFC"/>
    <property type="match status" value="1"/>
</dbReference>
<dbReference type="CDD" id="cd01651">
    <property type="entry name" value="RT_G2_intron"/>
    <property type="match status" value="1"/>
</dbReference>
<dbReference type="PROSITE" id="PS50878">
    <property type="entry name" value="RT_POL"/>
    <property type="match status" value="1"/>
</dbReference>
<dbReference type="InterPro" id="IPR013597">
    <property type="entry name" value="Mat_intron_G2"/>
</dbReference>
<protein>
    <recommendedName>
        <fullName evidence="1">Reverse transcriptase domain-containing protein</fullName>
    </recommendedName>
</protein>
<dbReference type="InterPro" id="IPR025960">
    <property type="entry name" value="RVT_N"/>
</dbReference>
<evidence type="ECO:0000313" key="2">
    <source>
        <dbReference type="EMBL" id="QFU80130.1"/>
    </source>
</evidence>
<dbReference type="InterPro" id="IPR003615">
    <property type="entry name" value="HNH_nuc"/>
</dbReference>
<dbReference type="NCBIfam" id="TIGR04416">
    <property type="entry name" value="group_II_RT_mat"/>
    <property type="match status" value="1"/>
</dbReference>
<dbReference type="RefSeq" id="YP_009710025.1">
    <property type="nucleotide sequence ID" value="NC_045180.1"/>
</dbReference>
<feature type="domain" description="Reverse transcriptase" evidence="1">
    <location>
        <begin position="344"/>
        <end position="595"/>
    </location>
</feature>
<name>A0A5P9NVZ4_COLSC</name>
<dbReference type="Pfam" id="PF01844">
    <property type="entry name" value="HNH"/>
    <property type="match status" value="1"/>
</dbReference>
<dbReference type="Pfam" id="PF13655">
    <property type="entry name" value="RVT_N"/>
    <property type="match status" value="1"/>
</dbReference>
<evidence type="ECO:0000259" key="1">
    <source>
        <dbReference type="PROSITE" id="PS50878"/>
    </source>
</evidence>
<accession>A0A5P9NVZ4</accession>
<dbReference type="Pfam" id="PF08388">
    <property type="entry name" value="GIIM"/>
    <property type="match status" value="1"/>
</dbReference>
<dbReference type="GO" id="GO:0004519">
    <property type="term" value="F:endonuclease activity"/>
    <property type="evidence" value="ECO:0007669"/>
    <property type="project" value="InterPro"/>
</dbReference>